<dbReference type="PRINTS" id="PR00508">
    <property type="entry name" value="S21N4MTFRASE"/>
</dbReference>
<accession>A0A1G5ECI4</accession>
<keyword evidence="6" id="KW-0238">DNA-binding</keyword>
<evidence type="ECO:0000256" key="4">
    <source>
        <dbReference type="ARBA" id="ARBA00022691"/>
    </source>
</evidence>
<name>A0A1G5ECI4_9FIRM</name>
<dbReference type="InterPro" id="IPR029063">
    <property type="entry name" value="SAM-dependent_MTases_sf"/>
</dbReference>
<dbReference type="InterPro" id="IPR001091">
    <property type="entry name" value="RM_Methyltransferase"/>
</dbReference>
<dbReference type="GO" id="GO:0015667">
    <property type="term" value="F:site-specific DNA-methyltransferase (cytosine-N4-specific) activity"/>
    <property type="evidence" value="ECO:0007669"/>
    <property type="project" value="UniProtKB-EC"/>
</dbReference>
<protein>
    <recommendedName>
        <fullName evidence="8">Methyltransferase</fullName>
        <ecNumber evidence="8">2.1.1.-</ecNumber>
    </recommendedName>
</protein>
<evidence type="ECO:0000256" key="2">
    <source>
        <dbReference type="ARBA" id="ARBA00022603"/>
    </source>
</evidence>
<dbReference type="EMBL" id="FMUS01000005">
    <property type="protein sequence ID" value="SCY24714.1"/>
    <property type="molecule type" value="Genomic_DNA"/>
</dbReference>
<dbReference type="EC" id="2.1.1.-" evidence="8"/>
<evidence type="ECO:0000256" key="3">
    <source>
        <dbReference type="ARBA" id="ARBA00022679"/>
    </source>
</evidence>
<dbReference type="STRING" id="1120976.SAMN03080606_01118"/>
<keyword evidence="4" id="KW-0949">S-adenosyl-L-methionine</keyword>
<evidence type="ECO:0000256" key="1">
    <source>
        <dbReference type="ARBA" id="ARBA00010203"/>
    </source>
</evidence>
<organism evidence="10 11">
    <name type="scientific">Alkaliphilus peptidifermentans DSM 18978</name>
    <dbReference type="NCBI Taxonomy" id="1120976"/>
    <lineage>
        <taxon>Bacteria</taxon>
        <taxon>Bacillati</taxon>
        <taxon>Bacillota</taxon>
        <taxon>Clostridia</taxon>
        <taxon>Peptostreptococcales</taxon>
        <taxon>Natronincolaceae</taxon>
        <taxon>Alkaliphilus</taxon>
    </lineage>
</organism>
<dbReference type="SUPFAM" id="SSF53335">
    <property type="entry name" value="S-adenosyl-L-methionine-dependent methyltransferases"/>
    <property type="match status" value="1"/>
</dbReference>
<keyword evidence="3" id="KW-0808">Transferase</keyword>
<proteinExistence type="inferred from homology"/>
<evidence type="ECO:0000256" key="8">
    <source>
        <dbReference type="RuleBase" id="RU362026"/>
    </source>
</evidence>
<dbReference type="GO" id="GO:0005737">
    <property type="term" value="C:cytoplasm"/>
    <property type="evidence" value="ECO:0007669"/>
    <property type="project" value="TreeGrafter"/>
</dbReference>
<sequence length="289" mass="32621">MGVYEGEFGLNKWKVYQGDCLAVLNSEIDDDSIDCIVTSPPYWERRAYGQRGGTDGNIGKWKYANKGKLMKGEIGNGCSYEKYINDIGEVIKLMYKKLKKNKFAFVNISTWHKNSELIDASHDIIRIAKDVGFNHWDTIIWIKRNPMPSGRYKEKYLSSGWEYVLAFTKGKGFAVEADNFQPGNSHFICKNCGDDNWLDFKNATNYFYSNIGCFGRKRKPMKSHPALFPIELPTYCLSIATKKNDIVLDPFAGSGTTLIAGLNLGLNVIGCELIPDIYSGLVEELISLK</sequence>
<dbReference type="OrthoDB" id="9800801at2"/>
<dbReference type="AlphaFoldDB" id="A0A1G5ECI4"/>
<dbReference type="Gene3D" id="3.40.50.150">
    <property type="entry name" value="Vaccinia Virus protein VP39"/>
    <property type="match status" value="1"/>
</dbReference>
<keyword evidence="2 10" id="KW-0489">Methyltransferase</keyword>
<reference evidence="10 11" key="1">
    <citation type="submission" date="2016-10" db="EMBL/GenBank/DDBJ databases">
        <authorList>
            <person name="de Groot N.N."/>
        </authorList>
    </citation>
    <scope>NUCLEOTIDE SEQUENCE [LARGE SCALE GENOMIC DNA]</scope>
    <source>
        <strain evidence="10 11">DSM 18978</strain>
    </source>
</reference>
<dbReference type="PROSITE" id="PS00093">
    <property type="entry name" value="N4_MTASE"/>
    <property type="match status" value="1"/>
</dbReference>
<dbReference type="GO" id="GO:0009307">
    <property type="term" value="P:DNA restriction-modification system"/>
    <property type="evidence" value="ECO:0007669"/>
    <property type="project" value="UniProtKB-KW"/>
</dbReference>
<feature type="domain" description="DNA methylase N-4/N-6" evidence="9">
    <location>
        <begin position="33"/>
        <end position="278"/>
    </location>
</feature>
<evidence type="ECO:0000259" key="9">
    <source>
        <dbReference type="Pfam" id="PF01555"/>
    </source>
</evidence>
<comment type="catalytic activity">
    <reaction evidence="7">
        <text>a 2'-deoxycytidine in DNA + S-adenosyl-L-methionine = an N(4)-methyl-2'-deoxycytidine in DNA + S-adenosyl-L-homocysteine + H(+)</text>
        <dbReference type="Rhea" id="RHEA:16857"/>
        <dbReference type="Rhea" id="RHEA-COMP:11369"/>
        <dbReference type="Rhea" id="RHEA-COMP:13674"/>
        <dbReference type="ChEBI" id="CHEBI:15378"/>
        <dbReference type="ChEBI" id="CHEBI:57856"/>
        <dbReference type="ChEBI" id="CHEBI:59789"/>
        <dbReference type="ChEBI" id="CHEBI:85452"/>
        <dbReference type="ChEBI" id="CHEBI:137933"/>
        <dbReference type="EC" id="2.1.1.113"/>
    </reaction>
</comment>
<dbReference type="GO" id="GO:0008170">
    <property type="term" value="F:N-methyltransferase activity"/>
    <property type="evidence" value="ECO:0007669"/>
    <property type="project" value="InterPro"/>
</dbReference>
<dbReference type="Proteomes" id="UP000198636">
    <property type="component" value="Unassembled WGS sequence"/>
</dbReference>
<evidence type="ECO:0000313" key="10">
    <source>
        <dbReference type="EMBL" id="SCY24714.1"/>
    </source>
</evidence>
<evidence type="ECO:0000256" key="5">
    <source>
        <dbReference type="ARBA" id="ARBA00022747"/>
    </source>
</evidence>
<dbReference type="GO" id="GO:0032259">
    <property type="term" value="P:methylation"/>
    <property type="evidence" value="ECO:0007669"/>
    <property type="project" value="UniProtKB-KW"/>
</dbReference>
<dbReference type="GO" id="GO:0003677">
    <property type="term" value="F:DNA binding"/>
    <property type="evidence" value="ECO:0007669"/>
    <property type="project" value="UniProtKB-KW"/>
</dbReference>
<dbReference type="Pfam" id="PF01555">
    <property type="entry name" value="N6_N4_Mtase"/>
    <property type="match status" value="1"/>
</dbReference>
<evidence type="ECO:0000313" key="11">
    <source>
        <dbReference type="Proteomes" id="UP000198636"/>
    </source>
</evidence>
<keyword evidence="11" id="KW-1185">Reference proteome</keyword>
<evidence type="ECO:0000256" key="6">
    <source>
        <dbReference type="ARBA" id="ARBA00023125"/>
    </source>
</evidence>
<dbReference type="InterPro" id="IPR002941">
    <property type="entry name" value="DNA_methylase_N4/N6"/>
</dbReference>
<dbReference type="GO" id="GO:0009007">
    <property type="term" value="F:site-specific DNA-methyltransferase (adenine-specific) activity"/>
    <property type="evidence" value="ECO:0007669"/>
    <property type="project" value="TreeGrafter"/>
</dbReference>
<dbReference type="PANTHER" id="PTHR13370:SF3">
    <property type="entry name" value="TRNA (GUANINE(10)-N2)-METHYLTRANSFERASE HOMOLOG"/>
    <property type="match status" value="1"/>
</dbReference>
<keyword evidence="5" id="KW-0680">Restriction system</keyword>
<dbReference type="InterPro" id="IPR017985">
    <property type="entry name" value="MeTrfase_CN4_CS"/>
</dbReference>
<evidence type="ECO:0000256" key="7">
    <source>
        <dbReference type="ARBA" id="ARBA00049120"/>
    </source>
</evidence>
<gene>
    <name evidence="10" type="ORF">SAMN03080606_01118</name>
</gene>
<dbReference type="RefSeq" id="WP_091540943.1">
    <property type="nucleotide sequence ID" value="NZ_FMUS01000005.1"/>
</dbReference>
<comment type="similarity">
    <text evidence="1">Belongs to the N(4)/N(6)-methyltransferase family. N(4) subfamily.</text>
</comment>
<dbReference type="PANTHER" id="PTHR13370">
    <property type="entry name" value="RNA METHYLASE-RELATED"/>
    <property type="match status" value="1"/>
</dbReference>